<proteinExistence type="predicted"/>
<reference evidence="1" key="1">
    <citation type="submission" date="2022-02" db="EMBL/GenBank/DDBJ databases">
        <title>Plant Genome Project.</title>
        <authorList>
            <person name="Zhang R.-G."/>
        </authorList>
    </citation>
    <scope>NUCLEOTIDE SEQUENCE</scope>
    <source>
        <strain evidence="1">AT1</strain>
    </source>
</reference>
<protein>
    <submittedName>
        <fullName evidence="1">Uncharacterized protein</fullName>
    </submittedName>
</protein>
<name>A0ACC0MEF6_RHOML</name>
<comment type="caution">
    <text evidence="1">The sequence shown here is derived from an EMBL/GenBank/DDBJ whole genome shotgun (WGS) entry which is preliminary data.</text>
</comment>
<dbReference type="Proteomes" id="UP001062846">
    <property type="component" value="Chromosome 9"/>
</dbReference>
<keyword evidence="2" id="KW-1185">Reference proteome</keyword>
<accession>A0ACC0MEF6</accession>
<gene>
    <name evidence="1" type="ORF">RHMOL_Rhmol09G0158700</name>
</gene>
<evidence type="ECO:0000313" key="2">
    <source>
        <dbReference type="Proteomes" id="UP001062846"/>
    </source>
</evidence>
<dbReference type="EMBL" id="CM046396">
    <property type="protein sequence ID" value="KAI8539146.1"/>
    <property type="molecule type" value="Genomic_DNA"/>
</dbReference>
<organism evidence="1 2">
    <name type="scientific">Rhododendron molle</name>
    <name type="common">Chinese azalea</name>
    <name type="synonym">Azalea mollis</name>
    <dbReference type="NCBI Taxonomy" id="49168"/>
    <lineage>
        <taxon>Eukaryota</taxon>
        <taxon>Viridiplantae</taxon>
        <taxon>Streptophyta</taxon>
        <taxon>Embryophyta</taxon>
        <taxon>Tracheophyta</taxon>
        <taxon>Spermatophyta</taxon>
        <taxon>Magnoliopsida</taxon>
        <taxon>eudicotyledons</taxon>
        <taxon>Gunneridae</taxon>
        <taxon>Pentapetalae</taxon>
        <taxon>asterids</taxon>
        <taxon>Ericales</taxon>
        <taxon>Ericaceae</taxon>
        <taxon>Ericoideae</taxon>
        <taxon>Rhodoreae</taxon>
        <taxon>Rhododendron</taxon>
    </lineage>
</organism>
<sequence>MVFCSGVCSTVLRSSITIRRLGSHLDNKRLSIISCRDEIRAVGCTIRRLGSVHHCTEPTRSPENF</sequence>
<evidence type="ECO:0000313" key="1">
    <source>
        <dbReference type="EMBL" id="KAI8539146.1"/>
    </source>
</evidence>